<dbReference type="Gene3D" id="3.40.50.460">
    <property type="entry name" value="Phosphofructokinase domain"/>
    <property type="match status" value="1"/>
</dbReference>
<comment type="catalytic activity">
    <reaction evidence="12">
        <text>beta-D-fructose 6-phosphate + diphosphate = beta-D-fructose 1,6-bisphosphate + phosphate + H(+)</text>
        <dbReference type="Rhea" id="RHEA:13613"/>
        <dbReference type="ChEBI" id="CHEBI:15378"/>
        <dbReference type="ChEBI" id="CHEBI:32966"/>
        <dbReference type="ChEBI" id="CHEBI:33019"/>
        <dbReference type="ChEBI" id="CHEBI:43474"/>
        <dbReference type="ChEBI" id="CHEBI:57634"/>
        <dbReference type="EC" id="2.7.1.90"/>
    </reaction>
</comment>
<feature type="domain" description="Phosphofructokinase" evidence="13">
    <location>
        <begin position="72"/>
        <end position="378"/>
    </location>
</feature>
<dbReference type="Proteomes" id="UP001290861">
    <property type="component" value="Unassembled WGS sequence"/>
</dbReference>
<dbReference type="InterPro" id="IPR050929">
    <property type="entry name" value="PFKA"/>
</dbReference>
<evidence type="ECO:0000256" key="7">
    <source>
        <dbReference type="ARBA" id="ARBA00022840"/>
    </source>
</evidence>
<reference evidence="14 15" key="1">
    <citation type="journal article" date="2024" name="Appl. Environ. Microbiol.">
        <title>Pontiella agarivorans sp. nov., a novel marine anaerobic bacterium capable of degrading macroalgal polysaccharides and fixing nitrogen.</title>
        <authorList>
            <person name="Liu N."/>
            <person name="Kivenson V."/>
            <person name="Peng X."/>
            <person name="Cui Z."/>
            <person name="Lankiewicz T.S."/>
            <person name="Gosselin K.M."/>
            <person name="English C.J."/>
            <person name="Blair E.M."/>
            <person name="O'Malley M.A."/>
            <person name="Valentine D.L."/>
        </authorList>
    </citation>
    <scope>NUCLEOTIDE SEQUENCE [LARGE SCALE GENOMIC DNA]</scope>
    <source>
        <strain evidence="14 15">NLcol2</strain>
    </source>
</reference>
<evidence type="ECO:0000313" key="14">
    <source>
        <dbReference type="EMBL" id="MDZ8118062.1"/>
    </source>
</evidence>
<dbReference type="PRINTS" id="PR00476">
    <property type="entry name" value="PHFRCTKINASE"/>
</dbReference>
<keyword evidence="3 14" id="KW-0808">Transferase</keyword>
<dbReference type="EC" id="2.7.1.11" evidence="14"/>
<keyword evidence="6" id="KW-0418">Kinase</keyword>
<evidence type="ECO:0000256" key="2">
    <source>
        <dbReference type="ARBA" id="ARBA00003138"/>
    </source>
</evidence>
<evidence type="ECO:0000256" key="11">
    <source>
        <dbReference type="ARBA" id="ARBA00048070"/>
    </source>
</evidence>
<dbReference type="PANTHER" id="PTHR45770">
    <property type="entry name" value="ATP-DEPENDENT 6-PHOSPHOFRUCTOKINASE 1"/>
    <property type="match status" value="1"/>
</dbReference>
<gene>
    <name evidence="14" type="ORF">P9H32_05420</name>
</gene>
<dbReference type="NCBIfam" id="NF005301">
    <property type="entry name" value="PRK06830.1"/>
    <property type="match status" value="1"/>
</dbReference>
<dbReference type="InterPro" id="IPR000023">
    <property type="entry name" value="Phosphofructokinase_dom"/>
</dbReference>
<protein>
    <submittedName>
        <fullName evidence="14">ATP-dependent 6-phosphofructokinase</fullName>
        <ecNumber evidence="14">2.7.1.11</ecNumber>
    </submittedName>
</protein>
<keyword evidence="5" id="KW-0547">Nucleotide-binding</keyword>
<dbReference type="InterPro" id="IPR022953">
    <property type="entry name" value="ATP_PFK"/>
</dbReference>
<keyword evidence="7" id="KW-0067">ATP-binding</keyword>
<keyword evidence="9" id="KW-0324">Glycolysis</keyword>
<evidence type="ECO:0000259" key="13">
    <source>
        <dbReference type="Pfam" id="PF00365"/>
    </source>
</evidence>
<sequence>MNTSISQTAETGHPSPLRYAGCDSTTAIRYRSDVDAVRVFPCKTETHDDAETVFERAGPRAQLIGEPEKMTAAILTCGGLCPGLNDVLRGLVMSLSHHYGVPRILGIRYGYAGLTDGGLSPWELTPDSVDEIHRDGGTMLGTSRGAQNVGEMADWILKQGITQLYIIGGDGTQRGALELSQELARRARPVNVIGIPKTVDNDIMWVDQSFGYDTAVEIAARVISDAHVEARSTERGVGIVKVMGRDSGFIAAGAAIASQEANVVLVPEVEFDFDGPNGLLTYLEKRLERKDHVVIVVAEGAGQRHFKQQGREVKDASGNVLHRDIGELLCERIHRHFQTLEKPVKLKYLDPGYSVRSAPACATDRIYCTRLAHAAVHAAMAGRTAMMVSRWSGHYVHVPLELVTKGRRRIDPTGSLWRTVLEATGQPCLNHGEGRC</sequence>
<accession>A0ABU5MV25</accession>
<proteinExistence type="inferred from homology"/>
<evidence type="ECO:0000256" key="8">
    <source>
        <dbReference type="ARBA" id="ARBA00022842"/>
    </source>
</evidence>
<dbReference type="RefSeq" id="WP_322607862.1">
    <property type="nucleotide sequence ID" value="NZ_JARVCO010000007.1"/>
</dbReference>
<evidence type="ECO:0000256" key="5">
    <source>
        <dbReference type="ARBA" id="ARBA00022741"/>
    </source>
</evidence>
<evidence type="ECO:0000313" key="15">
    <source>
        <dbReference type="Proteomes" id="UP001290861"/>
    </source>
</evidence>
<keyword evidence="15" id="KW-1185">Reference proteome</keyword>
<evidence type="ECO:0000256" key="6">
    <source>
        <dbReference type="ARBA" id="ARBA00022777"/>
    </source>
</evidence>
<evidence type="ECO:0000256" key="4">
    <source>
        <dbReference type="ARBA" id="ARBA00022723"/>
    </source>
</evidence>
<comment type="catalytic activity">
    <reaction evidence="11">
        <text>beta-D-fructose 6-phosphate + ATP = beta-D-fructose 1,6-bisphosphate + ADP + H(+)</text>
        <dbReference type="Rhea" id="RHEA:16109"/>
        <dbReference type="ChEBI" id="CHEBI:15378"/>
        <dbReference type="ChEBI" id="CHEBI:30616"/>
        <dbReference type="ChEBI" id="CHEBI:32966"/>
        <dbReference type="ChEBI" id="CHEBI:57634"/>
        <dbReference type="ChEBI" id="CHEBI:456216"/>
        <dbReference type="EC" id="2.7.1.11"/>
    </reaction>
</comment>
<comment type="function">
    <text evidence="2">Catalyzes the phosphorylation of D-fructose 6-phosphate, the first committing step of glycolysis. Uses inorganic phosphate (PPi) as phosphoryl donor instead of ATP like common ATP-dependent phosphofructokinases (ATP-PFKs), which renders the reaction reversible, and can thus function both in glycolysis and gluconeogenesis. Consistently, PPi-PFK can replace the enzymes of both the forward (ATP-PFK) and reverse (fructose-bisphosphatase (FBPase)) reactions.</text>
</comment>
<dbReference type="GO" id="GO:0003872">
    <property type="term" value="F:6-phosphofructokinase activity"/>
    <property type="evidence" value="ECO:0007669"/>
    <property type="project" value="UniProtKB-EC"/>
</dbReference>
<evidence type="ECO:0000256" key="3">
    <source>
        <dbReference type="ARBA" id="ARBA00022679"/>
    </source>
</evidence>
<dbReference type="EMBL" id="JARVCO010000007">
    <property type="protein sequence ID" value="MDZ8118062.1"/>
    <property type="molecule type" value="Genomic_DNA"/>
</dbReference>
<dbReference type="Pfam" id="PF00365">
    <property type="entry name" value="PFK"/>
    <property type="match status" value="1"/>
</dbReference>
<evidence type="ECO:0000256" key="1">
    <source>
        <dbReference type="ARBA" id="ARBA00001946"/>
    </source>
</evidence>
<dbReference type="InterPro" id="IPR035966">
    <property type="entry name" value="PKF_sf"/>
</dbReference>
<evidence type="ECO:0000256" key="10">
    <source>
        <dbReference type="ARBA" id="ARBA00038478"/>
    </source>
</evidence>
<comment type="cofactor">
    <cofactor evidence="1">
        <name>Mg(2+)</name>
        <dbReference type="ChEBI" id="CHEBI:18420"/>
    </cofactor>
</comment>
<comment type="caution">
    <text evidence="14">The sequence shown here is derived from an EMBL/GenBank/DDBJ whole genome shotgun (WGS) entry which is preliminary data.</text>
</comment>
<comment type="similarity">
    <text evidence="10">Belongs to the phosphofructokinase type A (PFKA) family.</text>
</comment>
<name>A0ABU5MV25_9BACT</name>
<organism evidence="14 15">
    <name type="scientific">Pontiella agarivorans</name>
    <dbReference type="NCBI Taxonomy" id="3038953"/>
    <lineage>
        <taxon>Bacteria</taxon>
        <taxon>Pseudomonadati</taxon>
        <taxon>Kiritimatiellota</taxon>
        <taxon>Kiritimatiellia</taxon>
        <taxon>Kiritimatiellales</taxon>
        <taxon>Pontiellaceae</taxon>
        <taxon>Pontiella</taxon>
    </lineage>
</organism>
<keyword evidence="4" id="KW-0479">Metal-binding</keyword>
<dbReference type="SUPFAM" id="SSF53784">
    <property type="entry name" value="Phosphofructokinase"/>
    <property type="match status" value="1"/>
</dbReference>
<keyword evidence="8" id="KW-0460">Magnesium</keyword>
<evidence type="ECO:0000256" key="12">
    <source>
        <dbReference type="ARBA" id="ARBA00048072"/>
    </source>
</evidence>
<evidence type="ECO:0000256" key="9">
    <source>
        <dbReference type="ARBA" id="ARBA00023152"/>
    </source>
</evidence>
<dbReference type="Gene3D" id="3.40.50.450">
    <property type="match status" value="1"/>
</dbReference>
<dbReference type="InterPro" id="IPR012004">
    <property type="entry name" value="PyroP-dep_PFK_TP0108"/>
</dbReference>
<dbReference type="PIRSF" id="PIRSF000534">
    <property type="entry name" value="PPi_PFK_TP0108"/>
    <property type="match status" value="1"/>
</dbReference>